<reference evidence="1 2" key="1">
    <citation type="journal article" date="2015" name="BMC Genomics">
        <title>Transcriptome analysis of thermophilic methylotrophic Bacillus methanolicus MGA3 using RNA-sequencing provides detailed insights into its previously uncharted transcriptional landscape.</title>
        <authorList>
            <person name="Irla M."/>
            <person name="Neshat A."/>
            <person name="Brautaset T."/>
            <person name="Ruckert C."/>
            <person name="Kalinowski J."/>
            <person name="Wendisch V.F."/>
        </authorList>
    </citation>
    <scope>NUCLEOTIDE SEQUENCE [LARGE SCALE GENOMIC DNA]</scope>
    <source>
        <strain evidence="2">MGA3 / ATCC 53907</strain>
    </source>
</reference>
<evidence type="ECO:0000313" key="1">
    <source>
        <dbReference type="EMBL" id="AIE59907.1"/>
    </source>
</evidence>
<name>I3DTV5_BACMM</name>
<organism evidence="1 2">
    <name type="scientific">Bacillus methanolicus (strain MGA3 / ATCC 53907)</name>
    <dbReference type="NCBI Taxonomy" id="796606"/>
    <lineage>
        <taxon>Bacteria</taxon>
        <taxon>Bacillati</taxon>
        <taxon>Bacillota</taxon>
        <taxon>Bacilli</taxon>
        <taxon>Bacillales</taxon>
        <taxon>Bacillaceae</taxon>
        <taxon>Bacillus</taxon>
    </lineage>
</organism>
<gene>
    <name evidence="1" type="ORF">BMMGA3_07485</name>
</gene>
<proteinExistence type="predicted"/>
<evidence type="ECO:0000313" key="2">
    <source>
        <dbReference type="Proteomes" id="UP000027602"/>
    </source>
</evidence>
<protein>
    <submittedName>
        <fullName evidence="1">Uncharacterized protein</fullName>
    </submittedName>
</protein>
<accession>I3DTV5</accession>
<sequence>MKLSLLHPRILRSVCSAIPQLLLHDRSLYPVETAIEDYIHLIEWKLRQPGSLDKYTYYRMIYELGEGYQQVDRFHEAEYCSGMLNEERVENG</sequence>
<dbReference type="AlphaFoldDB" id="I3DTV5"/>
<dbReference type="Proteomes" id="UP000027602">
    <property type="component" value="Chromosome"/>
</dbReference>
<dbReference type="HOGENOM" id="CLU_2407190_0_0_9"/>
<dbReference type="KEGG" id="bmet:BMMGA3_07485"/>
<dbReference type="EMBL" id="CP007739">
    <property type="protein sequence ID" value="AIE59907.1"/>
    <property type="molecule type" value="Genomic_DNA"/>
</dbReference>
<keyword evidence="2" id="KW-1185">Reference proteome</keyword>
<dbReference type="STRING" id="796606.BMMGA3_07485"/>